<evidence type="ECO:0000256" key="1">
    <source>
        <dbReference type="SAM" id="MobiDB-lite"/>
    </source>
</evidence>
<proteinExistence type="predicted"/>
<name>A0ABC8RZ13_9AQUA</name>
<feature type="compositionally biased region" description="Gly residues" evidence="1">
    <location>
        <begin position="68"/>
        <end position="83"/>
    </location>
</feature>
<keyword evidence="3" id="KW-1185">Reference proteome</keyword>
<evidence type="ECO:0000313" key="3">
    <source>
        <dbReference type="Proteomes" id="UP001642360"/>
    </source>
</evidence>
<dbReference type="Proteomes" id="UP001642360">
    <property type="component" value="Unassembled WGS sequence"/>
</dbReference>
<accession>A0ABC8RZ13</accession>
<gene>
    <name evidence="2" type="ORF">ILEXP_LOCUS16769</name>
</gene>
<feature type="compositionally biased region" description="Acidic residues" evidence="1">
    <location>
        <begin position="176"/>
        <end position="185"/>
    </location>
</feature>
<dbReference type="EMBL" id="CAUOFW020001803">
    <property type="protein sequence ID" value="CAK9148785.1"/>
    <property type="molecule type" value="Genomic_DNA"/>
</dbReference>
<dbReference type="PANTHER" id="PTHR34222:SF95">
    <property type="entry name" value="RRNA 2'-O-METHYLTRANSFERASE FIBRILLARIN-LIKE ISOFORM X1"/>
    <property type="match status" value="1"/>
</dbReference>
<sequence>MNVVRFLVGLKPKYEAIHSQILGGSSLPLLLEVSSRVQYATLSTSGIEHGVSTDCSALVVPNSHNDGPRGGCGGQGGRTRGRMGGRGSLSGPCSYIHYGRGGHTIDFCWDLHRKLSGAANQASYQDDTSSVASIPRSTPPDTGLVTITREEYAQFLSQQQAIPSPSTATFAQSGSQDEEENWYGA</sequence>
<feature type="region of interest" description="Disordered" evidence="1">
    <location>
        <begin position="157"/>
        <end position="185"/>
    </location>
</feature>
<organism evidence="2 3">
    <name type="scientific">Ilex paraguariensis</name>
    <name type="common">yerba mate</name>
    <dbReference type="NCBI Taxonomy" id="185542"/>
    <lineage>
        <taxon>Eukaryota</taxon>
        <taxon>Viridiplantae</taxon>
        <taxon>Streptophyta</taxon>
        <taxon>Embryophyta</taxon>
        <taxon>Tracheophyta</taxon>
        <taxon>Spermatophyta</taxon>
        <taxon>Magnoliopsida</taxon>
        <taxon>eudicotyledons</taxon>
        <taxon>Gunneridae</taxon>
        <taxon>Pentapetalae</taxon>
        <taxon>asterids</taxon>
        <taxon>campanulids</taxon>
        <taxon>Aquifoliales</taxon>
        <taxon>Aquifoliaceae</taxon>
        <taxon>Ilex</taxon>
    </lineage>
</organism>
<dbReference type="AlphaFoldDB" id="A0ABC8RZ13"/>
<feature type="region of interest" description="Disordered" evidence="1">
    <location>
        <begin position="62"/>
        <end position="83"/>
    </location>
</feature>
<protein>
    <submittedName>
        <fullName evidence="2">Uncharacterized protein</fullName>
    </submittedName>
</protein>
<feature type="compositionally biased region" description="Polar residues" evidence="1">
    <location>
        <begin position="157"/>
        <end position="175"/>
    </location>
</feature>
<evidence type="ECO:0000313" key="2">
    <source>
        <dbReference type="EMBL" id="CAK9148785.1"/>
    </source>
</evidence>
<reference evidence="2 3" key="1">
    <citation type="submission" date="2024-02" db="EMBL/GenBank/DDBJ databases">
        <authorList>
            <person name="Vignale AGUSTIN F."/>
            <person name="Sosa J E."/>
            <person name="Modenutti C."/>
        </authorList>
    </citation>
    <scope>NUCLEOTIDE SEQUENCE [LARGE SCALE GENOMIC DNA]</scope>
</reference>
<comment type="caution">
    <text evidence="2">The sequence shown here is derived from an EMBL/GenBank/DDBJ whole genome shotgun (WGS) entry which is preliminary data.</text>
</comment>
<dbReference type="PANTHER" id="PTHR34222">
    <property type="entry name" value="GAG_PRE-INTEGRS DOMAIN-CONTAINING PROTEIN"/>
    <property type="match status" value="1"/>
</dbReference>